<dbReference type="Pfam" id="PF01799">
    <property type="entry name" value="Fer2_2"/>
    <property type="match status" value="1"/>
</dbReference>
<dbReference type="InterPro" id="IPR036884">
    <property type="entry name" value="2Fe-2S-bd_dom_sf"/>
</dbReference>
<dbReference type="PROSITE" id="PS51085">
    <property type="entry name" value="2FE2S_FER_2"/>
    <property type="match status" value="1"/>
</dbReference>
<keyword evidence="2" id="KW-0479">Metal-binding</keyword>
<reference evidence="7" key="2">
    <citation type="submission" date="2025-09" db="UniProtKB">
        <authorList>
            <consortium name="Ensembl"/>
        </authorList>
    </citation>
    <scope>IDENTIFICATION</scope>
</reference>
<reference evidence="7" key="1">
    <citation type="submission" date="2025-08" db="UniProtKB">
        <authorList>
            <consortium name="Ensembl"/>
        </authorList>
    </citation>
    <scope>IDENTIFICATION</scope>
</reference>
<dbReference type="Pfam" id="PF00111">
    <property type="entry name" value="Fer2"/>
    <property type="match status" value="1"/>
</dbReference>
<dbReference type="GeneTree" id="ENSGT00950000183114"/>
<accession>A0A3B5LY61</accession>
<protein>
    <recommendedName>
        <fullName evidence="6">2Fe-2S ferredoxin-type domain-containing protein</fullName>
    </recommendedName>
</protein>
<keyword evidence="3" id="KW-0560">Oxidoreductase</keyword>
<dbReference type="SUPFAM" id="SSF47741">
    <property type="entry name" value="CO dehydrogenase ISP C-domain like"/>
    <property type="match status" value="1"/>
</dbReference>
<dbReference type="CDD" id="cd00207">
    <property type="entry name" value="fer2"/>
    <property type="match status" value="1"/>
</dbReference>
<dbReference type="Ensembl" id="ENSXCOT00000014458.1">
    <property type="protein sequence ID" value="ENSXCOP00000014281.1"/>
    <property type="gene ID" value="ENSXCOG00000010822.1"/>
</dbReference>
<dbReference type="PANTHER" id="PTHR45444">
    <property type="entry name" value="XANTHINE DEHYDROGENASE"/>
    <property type="match status" value="1"/>
</dbReference>
<dbReference type="InterPro" id="IPR036010">
    <property type="entry name" value="2Fe-2S_ferredoxin-like_sf"/>
</dbReference>
<dbReference type="InterPro" id="IPR002888">
    <property type="entry name" value="2Fe-2S-bd"/>
</dbReference>
<proteinExistence type="predicted"/>
<dbReference type="GO" id="GO:0005506">
    <property type="term" value="F:iron ion binding"/>
    <property type="evidence" value="ECO:0007669"/>
    <property type="project" value="InterPro"/>
</dbReference>
<dbReference type="PANTHER" id="PTHR45444:SF3">
    <property type="entry name" value="XANTHINE DEHYDROGENASE"/>
    <property type="match status" value="1"/>
</dbReference>
<evidence type="ECO:0000256" key="3">
    <source>
        <dbReference type="ARBA" id="ARBA00023002"/>
    </source>
</evidence>
<evidence type="ECO:0000256" key="5">
    <source>
        <dbReference type="ARBA" id="ARBA00023014"/>
    </source>
</evidence>
<name>A0A3B5LY61_9TELE</name>
<dbReference type="InterPro" id="IPR006058">
    <property type="entry name" value="2Fe2S_fd_BS"/>
</dbReference>
<dbReference type="GO" id="GO:0051537">
    <property type="term" value="F:2 iron, 2 sulfur cluster binding"/>
    <property type="evidence" value="ECO:0007669"/>
    <property type="project" value="UniProtKB-KW"/>
</dbReference>
<keyword evidence="8" id="KW-1185">Reference proteome</keyword>
<dbReference type="PROSITE" id="PS00197">
    <property type="entry name" value="2FE2S_FER_1"/>
    <property type="match status" value="1"/>
</dbReference>
<sequence length="196" mass="21565">MADSQNRTGSDELIFFVNGRKIVEKNPDPETTLLMYLRRKLGLTGTKLGCAEGGCGACTVMLSRYQAEPQHYAVNACLAPLCSLHLVAVTTVEGIGSVARKLHPVQERIARSHGSQCGFCTPGIVMSMYALLRNNPTPNMADVEEAFQGNLCRCTGYRPILEGYKTFTVVRTDGFVFLVSVTLTCLYQRRDHKLSP</sequence>
<dbReference type="InterPro" id="IPR001041">
    <property type="entry name" value="2Fe-2S_ferredoxin-type"/>
</dbReference>
<evidence type="ECO:0000256" key="1">
    <source>
        <dbReference type="ARBA" id="ARBA00022714"/>
    </source>
</evidence>
<dbReference type="AlphaFoldDB" id="A0A3B5LY61"/>
<keyword evidence="4" id="KW-0408">Iron</keyword>
<evidence type="ECO:0000256" key="4">
    <source>
        <dbReference type="ARBA" id="ARBA00023004"/>
    </source>
</evidence>
<dbReference type="STRING" id="32473.ENSXCOP00000014281"/>
<evidence type="ECO:0000259" key="6">
    <source>
        <dbReference type="PROSITE" id="PS51085"/>
    </source>
</evidence>
<evidence type="ECO:0000313" key="7">
    <source>
        <dbReference type="Ensembl" id="ENSXCOP00000014281.1"/>
    </source>
</evidence>
<organism evidence="7 8">
    <name type="scientific">Xiphophorus couchianus</name>
    <name type="common">Monterrey platyfish</name>
    <dbReference type="NCBI Taxonomy" id="32473"/>
    <lineage>
        <taxon>Eukaryota</taxon>
        <taxon>Metazoa</taxon>
        <taxon>Chordata</taxon>
        <taxon>Craniata</taxon>
        <taxon>Vertebrata</taxon>
        <taxon>Euteleostomi</taxon>
        <taxon>Actinopterygii</taxon>
        <taxon>Neopterygii</taxon>
        <taxon>Teleostei</taxon>
        <taxon>Neoteleostei</taxon>
        <taxon>Acanthomorphata</taxon>
        <taxon>Ovalentaria</taxon>
        <taxon>Atherinomorphae</taxon>
        <taxon>Cyprinodontiformes</taxon>
        <taxon>Poeciliidae</taxon>
        <taxon>Poeciliinae</taxon>
        <taxon>Xiphophorus</taxon>
    </lineage>
</organism>
<keyword evidence="5" id="KW-0411">Iron-sulfur</keyword>
<keyword evidence="1" id="KW-0001">2Fe-2S</keyword>
<dbReference type="FunFam" id="3.10.20.30:FF:000015">
    <property type="entry name" value="Aldehyde oxidase 1"/>
    <property type="match status" value="1"/>
</dbReference>
<feature type="domain" description="2Fe-2S ferredoxin-type" evidence="6">
    <location>
        <begin position="11"/>
        <end position="95"/>
    </location>
</feature>
<dbReference type="InterPro" id="IPR012675">
    <property type="entry name" value="Beta-grasp_dom_sf"/>
</dbReference>
<dbReference type="Gene3D" id="3.10.20.30">
    <property type="match status" value="1"/>
</dbReference>
<dbReference type="Gene3D" id="1.10.150.120">
    <property type="entry name" value="[2Fe-2S]-binding domain"/>
    <property type="match status" value="1"/>
</dbReference>
<dbReference type="InterPro" id="IPR016208">
    <property type="entry name" value="Ald_Oxase/xanthine_DH-like"/>
</dbReference>
<dbReference type="Proteomes" id="UP000261380">
    <property type="component" value="Unplaced"/>
</dbReference>
<dbReference type="GO" id="GO:0016491">
    <property type="term" value="F:oxidoreductase activity"/>
    <property type="evidence" value="ECO:0007669"/>
    <property type="project" value="UniProtKB-KW"/>
</dbReference>
<evidence type="ECO:0000313" key="8">
    <source>
        <dbReference type="Proteomes" id="UP000261380"/>
    </source>
</evidence>
<dbReference type="SUPFAM" id="SSF54292">
    <property type="entry name" value="2Fe-2S ferredoxin-like"/>
    <property type="match status" value="1"/>
</dbReference>
<evidence type="ECO:0000256" key="2">
    <source>
        <dbReference type="ARBA" id="ARBA00022723"/>
    </source>
</evidence>